<comment type="caution">
    <text evidence="1">The sequence shown here is derived from an EMBL/GenBank/DDBJ whole genome shotgun (WGS) entry which is preliminary data.</text>
</comment>
<sequence>MKINHEKLINELNIELDRLKAN</sequence>
<dbReference type="AlphaFoldDB" id="A0A822GPX6"/>
<evidence type="ECO:0000313" key="1">
    <source>
        <dbReference type="EMBL" id="CAF5158933.1"/>
    </source>
</evidence>
<reference evidence="1" key="1">
    <citation type="submission" date="2021-02" db="EMBL/GenBank/DDBJ databases">
        <authorList>
            <person name="Nowell W R."/>
        </authorList>
    </citation>
    <scope>NUCLEOTIDE SEQUENCE</scope>
</reference>
<name>A0A822GPX6_9BILA</name>
<accession>A0A822GPX6</accession>
<organism evidence="1 2">
    <name type="scientific">Rotaria socialis</name>
    <dbReference type="NCBI Taxonomy" id="392032"/>
    <lineage>
        <taxon>Eukaryota</taxon>
        <taxon>Metazoa</taxon>
        <taxon>Spiralia</taxon>
        <taxon>Gnathifera</taxon>
        <taxon>Rotifera</taxon>
        <taxon>Eurotatoria</taxon>
        <taxon>Bdelloidea</taxon>
        <taxon>Philodinida</taxon>
        <taxon>Philodinidae</taxon>
        <taxon>Rotaria</taxon>
    </lineage>
</organism>
<gene>
    <name evidence="1" type="ORF">QYT958_LOCUS49007</name>
</gene>
<dbReference type="Proteomes" id="UP000663848">
    <property type="component" value="Unassembled WGS sequence"/>
</dbReference>
<proteinExistence type="predicted"/>
<evidence type="ECO:0000313" key="2">
    <source>
        <dbReference type="Proteomes" id="UP000663848"/>
    </source>
</evidence>
<protein>
    <submittedName>
        <fullName evidence="1">Uncharacterized protein</fullName>
    </submittedName>
</protein>
<dbReference type="EMBL" id="CAJOBR010108774">
    <property type="protein sequence ID" value="CAF5158933.1"/>
    <property type="molecule type" value="Genomic_DNA"/>
</dbReference>
<feature type="non-terminal residue" evidence="1">
    <location>
        <position position="22"/>
    </location>
</feature>